<keyword evidence="2" id="KW-1003">Cell membrane</keyword>
<dbReference type="PANTHER" id="PTHR30213:SF0">
    <property type="entry name" value="UPF0761 MEMBRANE PROTEIN YIHY"/>
    <property type="match status" value="1"/>
</dbReference>
<dbReference type="Pfam" id="PF03631">
    <property type="entry name" value="Virul_fac_BrkB"/>
    <property type="match status" value="1"/>
</dbReference>
<dbReference type="InterPro" id="IPR017039">
    <property type="entry name" value="Virul_fac_BrkB"/>
</dbReference>
<comment type="caution">
    <text evidence="8">The sequence shown here is derived from an EMBL/GenBank/DDBJ whole genome shotgun (WGS) entry which is preliminary data.</text>
</comment>
<feature type="transmembrane region" description="Helical" evidence="7">
    <location>
        <begin position="210"/>
        <end position="228"/>
    </location>
</feature>
<feature type="region of interest" description="Disordered" evidence="6">
    <location>
        <begin position="315"/>
        <end position="390"/>
    </location>
</feature>
<feature type="region of interest" description="Disordered" evidence="6">
    <location>
        <begin position="1"/>
        <end position="32"/>
    </location>
</feature>
<dbReference type="AlphaFoldDB" id="A0A316A638"/>
<evidence type="ECO:0000256" key="4">
    <source>
        <dbReference type="ARBA" id="ARBA00022989"/>
    </source>
</evidence>
<dbReference type="GO" id="GO:0005886">
    <property type="term" value="C:plasma membrane"/>
    <property type="evidence" value="ECO:0007669"/>
    <property type="project" value="UniProtKB-SubCell"/>
</dbReference>
<proteinExistence type="predicted"/>
<evidence type="ECO:0000313" key="8">
    <source>
        <dbReference type="EMBL" id="PWJ52698.1"/>
    </source>
</evidence>
<sequence>MSSDVDHARTAQKARTAPAPDDPRKPDDPTDLTKRSWTYVLRKTAREFTGDGCLDLAAALVYYAVLALFPGLVAVISLVGVLGQGPQTTQALLDIIRGFAPADVAENLRPVLQQLQGSQGAGIGLVVGILGALWSASGYVGAFSRAMNRIYGITEGRPVWVMRPTQLLVTVIAVVLVVAALIILVVSGPVARSIGDVVGLGSAAVATWNIAKWPVLALIVVVIIAVLYQLTPNIKRPKWTWTSVGAVTAILVWAVASALFGVYVSGFGNYDATYGTFATVIVFLLWLWITNLALLFGAELDAELERGRELQAGFHAEETLQLPPRDTRKSDKAEAKHAEDVARGRQLRLTHGAPDGARGGSQGASEHPNQGPDRQAERDAAVRRAGGTPV</sequence>
<evidence type="ECO:0000256" key="3">
    <source>
        <dbReference type="ARBA" id="ARBA00022692"/>
    </source>
</evidence>
<comment type="subcellular location">
    <subcellularLocation>
        <location evidence="1">Cell membrane</location>
        <topology evidence="1">Multi-pass membrane protein</topology>
    </subcellularLocation>
</comment>
<evidence type="ECO:0000256" key="6">
    <source>
        <dbReference type="SAM" id="MobiDB-lite"/>
    </source>
</evidence>
<dbReference type="RefSeq" id="WP_211319580.1">
    <property type="nucleotide sequence ID" value="NZ_QGDQ01000018.1"/>
</dbReference>
<dbReference type="Proteomes" id="UP000245469">
    <property type="component" value="Unassembled WGS sequence"/>
</dbReference>
<feature type="transmembrane region" description="Helical" evidence="7">
    <location>
        <begin position="167"/>
        <end position="190"/>
    </location>
</feature>
<evidence type="ECO:0000313" key="9">
    <source>
        <dbReference type="Proteomes" id="UP000245469"/>
    </source>
</evidence>
<evidence type="ECO:0000256" key="1">
    <source>
        <dbReference type="ARBA" id="ARBA00004651"/>
    </source>
</evidence>
<feature type="compositionally biased region" description="Basic and acidic residues" evidence="6">
    <location>
        <begin position="21"/>
        <end position="32"/>
    </location>
</feature>
<keyword evidence="9" id="KW-1185">Reference proteome</keyword>
<feature type="transmembrane region" description="Helical" evidence="7">
    <location>
        <begin position="240"/>
        <end position="264"/>
    </location>
</feature>
<evidence type="ECO:0000256" key="5">
    <source>
        <dbReference type="ARBA" id="ARBA00023136"/>
    </source>
</evidence>
<dbReference type="PANTHER" id="PTHR30213">
    <property type="entry name" value="INNER MEMBRANE PROTEIN YHJD"/>
    <property type="match status" value="1"/>
</dbReference>
<name>A0A316A638_9ACTN</name>
<dbReference type="NCBIfam" id="TIGR00765">
    <property type="entry name" value="yihY_not_rbn"/>
    <property type="match status" value="1"/>
</dbReference>
<evidence type="ECO:0000256" key="2">
    <source>
        <dbReference type="ARBA" id="ARBA00022475"/>
    </source>
</evidence>
<dbReference type="EMBL" id="QGDQ01000018">
    <property type="protein sequence ID" value="PWJ52698.1"/>
    <property type="molecule type" value="Genomic_DNA"/>
</dbReference>
<feature type="transmembrane region" description="Helical" evidence="7">
    <location>
        <begin position="121"/>
        <end position="146"/>
    </location>
</feature>
<keyword evidence="4 7" id="KW-1133">Transmembrane helix</keyword>
<feature type="compositionally biased region" description="Basic and acidic residues" evidence="6">
    <location>
        <begin position="325"/>
        <end position="343"/>
    </location>
</feature>
<reference evidence="8 9" key="1">
    <citation type="submission" date="2018-03" db="EMBL/GenBank/DDBJ databases">
        <title>Genomic Encyclopedia of Archaeal and Bacterial Type Strains, Phase II (KMG-II): from individual species to whole genera.</title>
        <authorList>
            <person name="Goeker M."/>
        </authorList>
    </citation>
    <scope>NUCLEOTIDE SEQUENCE [LARGE SCALE GENOMIC DNA]</scope>
    <source>
        <strain evidence="8 9">DSM 44889</strain>
    </source>
</reference>
<feature type="transmembrane region" description="Helical" evidence="7">
    <location>
        <begin position="276"/>
        <end position="298"/>
    </location>
</feature>
<evidence type="ECO:0000256" key="7">
    <source>
        <dbReference type="SAM" id="Phobius"/>
    </source>
</evidence>
<accession>A0A316A638</accession>
<feature type="transmembrane region" description="Helical" evidence="7">
    <location>
        <begin position="60"/>
        <end position="83"/>
    </location>
</feature>
<protein>
    <submittedName>
        <fullName evidence="8">Membrane protein</fullName>
    </submittedName>
</protein>
<gene>
    <name evidence="8" type="ORF">BXY45_11869</name>
</gene>
<keyword evidence="5 7" id="KW-0472">Membrane</keyword>
<organism evidence="8 9">
    <name type="scientific">Quadrisphaera granulorum</name>
    <dbReference type="NCBI Taxonomy" id="317664"/>
    <lineage>
        <taxon>Bacteria</taxon>
        <taxon>Bacillati</taxon>
        <taxon>Actinomycetota</taxon>
        <taxon>Actinomycetes</taxon>
        <taxon>Kineosporiales</taxon>
        <taxon>Kineosporiaceae</taxon>
        <taxon>Quadrisphaera</taxon>
    </lineage>
</organism>
<keyword evidence="3 7" id="KW-0812">Transmembrane</keyword>